<sequence>RSLSLSAYRQQENSLITMQQTVIVLFVVAVAVVVCQDNRDWHIGADSVRPSGTVVHGHANIPVHRGSNGQVDANVHGSRVFGGPYNRQQTVGGGLQYQHPSGVRGGLGVTHSRGQGNTY</sequence>
<name>A0A1B6ICV9_9HEMI</name>
<evidence type="ECO:0000256" key="1">
    <source>
        <dbReference type="SAM" id="Phobius"/>
    </source>
</evidence>
<dbReference type="EMBL" id="GECU01022966">
    <property type="protein sequence ID" value="JAS84740.1"/>
    <property type="molecule type" value="Transcribed_RNA"/>
</dbReference>
<keyword evidence="1" id="KW-0812">Transmembrane</keyword>
<accession>A0A1B6ICV9</accession>
<reference evidence="2" key="1">
    <citation type="submission" date="2015-11" db="EMBL/GenBank/DDBJ databases">
        <title>De novo transcriptome assembly of four potential Pierce s Disease insect vectors from Arizona vineyards.</title>
        <authorList>
            <person name="Tassone E.E."/>
        </authorList>
    </citation>
    <scope>NUCLEOTIDE SEQUENCE</scope>
</reference>
<protein>
    <recommendedName>
        <fullName evidence="3">Attacin C-terminal domain-containing protein</fullName>
    </recommendedName>
</protein>
<evidence type="ECO:0008006" key="3">
    <source>
        <dbReference type="Google" id="ProtNLM"/>
    </source>
</evidence>
<feature type="non-terminal residue" evidence="2">
    <location>
        <position position="1"/>
    </location>
</feature>
<keyword evidence="1" id="KW-1133">Transmembrane helix</keyword>
<feature type="transmembrane region" description="Helical" evidence="1">
    <location>
        <begin position="15"/>
        <end position="35"/>
    </location>
</feature>
<proteinExistence type="predicted"/>
<feature type="non-terminal residue" evidence="2">
    <location>
        <position position="119"/>
    </location>
</feature>
<organism evidence="2">
    <name type="scientific">Homalodisca liturata</name>
    <dbReference type="NCBI Taxonomy" id="320908"/>
    <lineage>
        <taxon>Eukaryota</taxon>
        <taxon>Metazoa</taxon>
        <taxon>Ecdysozoa</taxon>
        <taxon>Arthropoda</taxon>
        <taxon>Hexapoda</taxon>
        <taxon>Insecta</taxon>
        <taxon>Pterygota</taxon>
        <taxon>Neoptera</taxon>
        <taxon>Paraneoptera</taxon>
        <taxon>Hemiptera</taxon>
        <taxon>Auchenorrhyncha</taxon>
        <taxon>Membracoidea</taxon>
        <taxon>Cicadellidae</taxon>
        <taxon>Cicadellinae</taxon>
        <taxon>Proconiini</taxon>
        <taxon>Homalodisca</taxon>
    </lineage>
</organism>
<gene>
    <name evidence="2" type="ORF">g.6054</name>
</gene>
<evidence type="ECO:0000313" key="2">
    <source>
        <dbReference type="EMBL" id="JAS84740.1"/>
    </source>
</evidence>
<dbReference type="AlphaFoldDB" id="A0A1B6ICV9"/>
<keyword evidence="1" id="KW-0472">Membrane</keyword>